<comment type="caution">
    <text evidence="2">The sequence shown here is derived from an EMBL/GenBank/DDBJ whole genome shotgun (WGS) entry which is preliminary data.</text>
</comment>
<protein>
    <submittedName>
        <fullName evidence="2">Uncharacterized protein</fullName>
    </submittedName>
</protein>
<organism evidence="2">
    <name type="scientific">marine sediment metagenome</name>
    <dbReference type="NCBI Taxonomy" id="412755"/>
    <lineage>
        <taxon>unclassified sequences</taxon>
        <taxon>metagenomes</taxon>
        <taxon>ecological metagenomes</taxon>
    </lineage>
</organism>
<sequence length="77" mass="9083">MRDYLPIILVFVTVLTIGAVAAFAEPVYDWLKRRFKEWRAIARQRRADREILESIRKQHGSKTADDADKHMKLKRGE</sequence>
<feature type="region of interest" description="Disordered" evidence="1">
    <location>
        <begin position="57"/>
        <end position="77"/>
    </location>
</feature>
<dbReference type="AlphaFoldDB" id="A0A0F9SGE0"/>
<evidence type="ECO:0000256" key="1">
    <source>
        <dbReference type="SAM" id="MobiDB-lite"/>
    </source>
</evidence>
<name>A0A0F9SGE0_9ZZZZ</name>
<dbReference type="EMBL" id="LAZR01001992">
    <property type="protein sequence ID" value="KKN36066.1"/>
    <property type="molecule type" value="Genomic_DNA"/>
</dbReference>
<evidence type="ECO:0000313" key="2">
    <source>
        <dbReference type="EMBL" id="KKN36066.1"/>
    </source>
</evidence>
<proteinExistence type="predicted"/>
<accession>A0A0F9SGE0</accession>
<gene>
    <name evidence="2" type="ORF">LCGC14_0777610</name>
</gene>
<reference evidence="2" key="1">
    <citation type="journal article" date="2015" name="Nature">
        <title>Complex archaea that bridge the gap between prokaryotes and eukaryotes.</title>
        <authorList>
            <person name="Spang A."/>
            <person name="Saw J.H."/>
            <person name="Jorgensen S.L."/>
            <person name="Zaremba-Niedzwiedzka K."/>
            <person name="Martijn J."/>
            <person name="Lind A.E."/>
            <person name="van Eijk R."/>
            <person name="Schleper C."/>
            <person name="Guy L."/>
            <person name="Ettema T.J."/>
        </authorList>
    </citation>
    <scope>NUCLEOTIDE SEQUENCE</scope>
</reference>